<dbReference type="eggNOG" id="COG3577">
    <property type="taxonomic scope" value="Bacteria"/>
</dbReference>
<protein>
    <submittedName>
        <fullName evidence="1">Retropepsin family aspartate protease, DUF4124-containing</fullName>
    </submittedName>
</protein>
<reference evidence="2" key="1">
    <citation type="submission" date="2005-10" db="EMBL/GenBank/DDBJ databases">
        <title>Complete sequence of Pelobacter carbinolicus DSM 2380.</title>
        <authorList>
            <person name="Copeland A."/>
            <person name="Lucas S."/>
            <person name="Lapidus A."/>
            <person name="Barry K."/>
            <person name="Detter J.C."/>
            <person name="Glavina T."/>
            <person name="Hammon N."/>
            <person name="Israni S."/>
            <person name="Pitluck S."/>
            <person name="Chertkov O."/>
            <person name="Schmutz J."/>
            <person name="Larimer F."/>
            <person name="Land M."/>
            <person name="Kyrpides N."/>
            <person name="Ivanova N."/>
            <person name="Richardson P."/>
        </authorList>
    </citation>
    <scope>NUCLEOTIDE SEQUENCE [LARGE SCALE GENOMIC DNA]</scope>
    <source>
        <strain evidence="2">DSM 2380 / NBRC 103641 / GraBd1</strain>
    </source>
</reference>
<keyword evidence="2" id="KW-1185">Reference proteome</keyword>
<keyword evidence="1" id="KW-0378">Hydrolase</keyword>
<dbReference type="STRING" id="338963.Pcar_1484"/>
<dbReference type="InterPro" id="IPR034122">
    <property type="entry name" value="Retropepsin-like_bacterial"/>
</dbReference>
<proteinExistence type="predicted"/>
<dbReference type="GO" id="GO:0008233">
    <property type="term" value="F:peptidase activity"/>
    <property type="evidence" value="ECO:0007669"/>
    <property type="project" value="UniProtKB-KW"/>
</dbReference>
<dbReference type="Gene3D" id="2.40.70.10">
    <property type="entry name" value="Acid Proteases"/>
    <property type="match status" value="1"/>
</dbReference>
<accession>Q3A4H7</accession>
<dbReference type="Pfam" id="PF13650">
    <property type="entry name" value="Asp_protease_2"/>
    <property type="match status" value="1"/>
</dbReference>
<dbReference type="InterPro" id="IPR021109">
    <property type="entry name" value="Peptidase_aspartic_dom_sf"/>
</dbReference>
<evidence type="ECO:0000313" key="2">
    <source>
        <dbReference type="Proteomes" id="UP000002534"/>
    </source>
</evidence>
<keyword evidence="1" id="KW-0645">Protease</keyword>
<dbReference type="CDD" id="cd05483">
    <property type="entry name" value="retropepsin_like_bacteria"/>
    <property type="match status" value="1"/>
</dbReference>
<evidence type="ECO:0000313" key="1">
    <source>
        <dbReference type="EMBL" id="ABA88730.1"/>
    </source>
</evidence>
<dbReference type="SUPFAM" id="SSF50630">
    <property type="entry name" value="Acid proteases"/>
    <property type="match status" value="1"/>
</dbReference>
<reference evidence="1 2" key="2">
    <citation type="journal article" date="2012" name="BMC Genomics">
        <title>The genome of Pelobacter carbinolicus reveals surprising metabolic capabilities and physiological features.</title>
        <authorList>
            <person name="Aklujkar M."/>
            <person name="Haveman S.A."/>
            <person name="Didonato R.Jr."/>
            <person name="Chertkov O."/>
            <person name="Han C.S."/>
            <person name="Land M.L."/>
            <person name="Brown P."/>
            <person name="Lovley D.R."/>
        </authorList>
    </citation>
    <scope>NUCLEOTIDE SEQUENCE [LARGE SCALE GENOMIC DNA]</scope>
    <source>
        <strain evidence="2">DSM 2380 / NBRC 103641 / GraBd1</strain>
    </source>
</reference>
<dbReference type="AlphaFoldDB" id="Q3A4H7"/>
<dbReference type="RefSeq" id="WP_011341213.1">
    <property type="nucleotide sequence ID" value="NC_007498.2"/>
</dbReference>
<gene>
    <name evidence="1" type="ordered locus">Pcar_1484</name>
</gene>
<dbReference type="OrthoDB" id="5394411at2"/>
<dbReference type="KEGG" id="pca:Pcar_1484"/>
<name>Q3A4H7_SYNC1</name>
<dbReference type="HOGENOM" id="CLU_097849_0_0_7"/>
<dbReference type="Proteomes" id="UP000002534">
    <property type="component" value="Chromosome"/>
</dbReference>
<dbReference type="EMBL" id="CP000142">
    <property type="protein sequence ID" value="ABA88730.1"/>
    <property type="molecule type" value="Genomic_DNA"/>
</dbReference>
<organism evidence="1 2">
    <name type="scientific">Syntrophotalea carbinolica (strain DSM 2380 / NBRC 103641 / GraBd1)</name>
    <name type="common">Pelobacter carbinolicus</name>
    <dbReference type="NCBI Taxonomy" id="338963"/>
    <lineage>
        <taxon>Bacteria</taxon>
        <taxon>Pseudomonadati</taxon>
        <taxon>Thermodesulfobacteriota</taxon>
        <taxon>Desulfuromonadia</taxon>
        <taxon>Desulfuromonadales</taxon>
        <taxon>Syntrophotaleaceae</taxon>
        <taxon>Syntrophotalea</taxon>
    </lineage>
</organism>
<dbReference type="GO" id="GO:0006508">
    <property type="term" value="P:proteolysis"/>
    <property type="evidence" value="ECO:0007669"/>
    <property type="project" value="UniProtKB-KW"/>
</dbReference>
<sequence>MPQTLSDTSTKPLLFCHLVPGRRLPSLLFAIILFIPLTGHAEMIRYLDEHGTPVFVDDRDLSPAERQEYQRKTRAAEQARSRTGITPIEVHDNMVLVPVEISDGSTRVTVRLLLDTGASQTVFHRRTMEYLHTKRLARGWSRLASGELIATDKVRLNYLKVGPHTMQKPTVYVIEVQDSEAPFDGLLGMDFLRDHHYRIDYREQVIYWQNMK</sequence>